<dbReference type="RefSeq" id="WP_118589005.1">
    <property type="nucleotide sequence ID" value="NZ_JACOOZ010000002.1"/>
</dbReference>
<dbReference type="InterPro" id="IPR013486">
    <property type="entry name" value="SpoIID/LytB"/>
</dbReference>
<dbReference type="EMBL" id="JACOOZ010000002">
    <property type="protein sequence ID" value="MBC5666886.1"/>
    <property type="molecule type" value="Genomic_DNA"/>
</dbReference>
<comment type="caution">
    <text evidence="2">The sequence shown here is derived from an EMBL/GenBank/DDBJ whole genome shotgun (WGS) entry which is preliminary data.</text>
</comment>
<protein>
    <submittedName>
        <fullName evidence="2">SpoIID/LytB domain-containing protein</fullName>
    </submittedName>
</protein>
<dbReference type="InterPro" id="IPR013693">
    <property type="entry name" value="SpoIID/LytB_N"/>
</dbReference>
<dbReference type="Pfam" id="PF08486">
    <property type="entry name" value="SpoIID"/>
    <property type="match status" value="1"/>
</dbReference>
<name>A0ABR7EZW8_9FIRM</name>
<keyword evidence="3" id="KW-1185">Reference proteome</keyword>
<sequence length="452" mass="51205">MKKIIVFFSVFFLITAIITGKKCREVIQKIDTISTENTTNILIKEATTEDKKKTGIKQLQKVRIVIMSNNYTSIYHSSLTLKGDNLKVYYGKNFAKQKGCKKVSLDGDSSYFKNSDVVKIYGKTGITIQGHNTENGSPVYMGELYLYREQSGMVVVNQVDMENYIAAVISSEIGEESSLEALKAQAVCARNFIMKSNALKYEKYKANADDSTDFQVYNRIKPGKNSKRAAEETKGVVMTYKNKLIKAYYFSTSCGYTTDYKIWGKEKMNYLKGENFTENSKRNVKNQWEFKKFIKKNVKGIESKYPFYRWRVYYTNEQLENSIYNTTGVNVGNISRIEVNERGAGGIASQITVYGDKRQIVMQNQNEIRKALCSCYGKIKLCDDTTRAGMTMLPSAFILLEKEKGGYTIYGGGFGHGSGMSQNGAMEMAKSGKNYKDILKSYYHGIEIKNAN</sequence>
<dbReference type="NCBIfam" id="TIGR02669">
    <property type="entry name" value="SpoIID_LytB"/>
    <property type="match status" value="1"/>
</dbReference>
<proteinExistence type="predicted"/>
<accession>A0ABR7EZW8</accession>
<evidence type="ECO:0000259" key="1">
    <source>
        <dbReference type="Pfam" id="PF08486"/>
    </source>
</evidence>
<organism evidence="2 3">
    <name type="scientific">Eubacterium segne</name>
    <dbReference type="NCBI Taxonomy" id="2763045"/>
    <lineage>
        <taxon>Bacteria</taxon>
        <taxon>Bacillati</taxon>
        <taxon>Bacillota</taxon>
        <taxon>Clostridia</taxon>
        <taxon>Eubacteriales</taxon>
        <taxon>Eubacteriaceae</taxon>
        <taxon>Eubacterium</taxon>
    </lineage>
</organism>
<dbReference type="Proteomes" id="UP000597877">
    <property type="component" value="Unassembled WGS sequence"/>
</dbReference>
<gene>
    <name evidence="2" type="ORF">H8S00_02610</name>
</gene>
<evidence type="ECO:0000313" key="2">
    <source>
        <dbReference type="EMBL" id="MBC5666886.1"/>
    </source>
</evidence>
<reference evidence="2 3" key="1">
    <citation type="submission" date="2020-08" db="EMBL/GenBank/DDBJ databases">
        <title>Genome public.</title>
        <authorList>
            <person name="Liu C."/>
            <person name="Sun Q."/>
        </authorList>
    </citation>
    <scope>NUCLEOTIDE SEQUENCE [LARGE SCALE GENOMIC DNA]</scope>
    <source>
        <strain evidence="2 3">BX4</strain>
    </source>
</reference>
<evidence type="ECO:0000313" key="3">
    <source>
        <dbReference type="Proteomes" id="UP000597877"/>
    </source>
</evidence>
<feature type="domain" description="Sporulation stage II protein D amidase enhancer LytB N-terminal" evidence="1">
    <location>
        <begin position="150"/>
        <end position="240"/>
    </location>
</feature>